<accession>A0A418X633</accession>
<dbReference type="CDD" id="cd06257">
    <property type="entry name" value="DnaJ"/>
    <property type="match status" value="1"/>
</dbReference>
<dbReference type="GO" id="GO:0042026">
    <property type="term" value="P:protein refolding"/>
    <property type="evidence" value="ECO:0007669"/>
    <property type="project" value="TreeGrafter"/>
</dbReference>
<dbReference type="PROSITE" id="PS50076">
    <property type="entry name" value="DNAJ_2"/>
    <property type="match status" value="1"/>
</dbReference>
<dbReference type="EMBL" id="QYUN01000002">
    <property type="protein sequence ID" value="RJG07947.1"/>
    <property type="molecule type" value="Genomic_DNA"/>
</dbReference>
<dbReference type="SMART" id="SM00271">
    <property type="entry name" value="DnaJ"/>
    <property type="match status" value="1"/>
</dbReference>
<dbReference type="InterPro" id="IPR001623">
    <property type="entry name" value="DnaJ_domain"/>
</dbReference>
<organism evidence="3 4">
    <name type="scientific">Noviherbaspirillum cavernae</name>
    <dbReference type="NCBI Taxonomy" id="2320862"/>
    <lineage>
        <taxon>Bacteria</taxon>
        <taxon>Pseudomonadati</taxon>
        <taxon>Pseudomonadota</taxon>
        <taxon>Betaproteobacteria</taxon>
        <taxon>Burkholderiales</taxon>
        <taxon>Oxalobacteraceae</taxon>
        <taxon>Noviherbaspirillum</taxon>
    </lineage>
</organism>
<dbReference type="OrthoDB" id="9779889at2"/>
<dbReference type="AlphaFoldDB" id="A0A418X633"/>
<dbReference type="Pfam" id="PF01556">
    <property type="entry name" value="DnaJ_C"/>
    <property type="match status" value="1"/>
</dbReference>
<comment type="caution">
    <text evidence="3">The sequence shown here is derived from an EMBL/GenBank/DDBJ whole genome shotgun (WGS) entry which is preliminary data.</text>
</comment>
<sequence length="320" mass="35456">MKFKDYYKTLGVERTATAAEIKKAYRKLAHEYHPDVSKDPRGEEKFKDIAEAYATLKDPQKREEYDKLGTRRPGEEFHPPPEWEQQFSQGRGESYFDDVDLADILSAFTSSRQRGARGHQRAEPFAMPGQDYEVAAQVPLETVYTGGEIDVRLELPEYDAQGLIHRVPRTFRVTVPKGATEGQRLRLTGKGGQGLNGGKPGDLYIALSITPHPLYRISGRDLYIDLPLAPWEAVLGATVTIPTLGGQVELAIKPGTKTGQKMRLGKRGLPSSDGSAGDQYAVVRVDVPHTVSARERELYEQLAAASDFHPRKHLTGGTGK</sequence>
<dbReference type="InterPro" id="IPR008971">
    <property type="entry name" value="HSP40/DnaJ_pept-bd"/>
</dbReference>
<evidence type="ECO:0000256" key="1">
    <source>
        <dbReference type="ARBA" id="ARBA00023186"/>
    </source>
</evidence>
<name>A0A418X633_9BURK</name>
<evidence type="ECO:0000313" key="3">
    <source>
        <dbReference type="EMBL" id="RJG07947.1"/>
    </source>
</evidence>
<dbReference type="CDD" id="cd10747">
    <property type="entry name" value="DnaJ_C"/>
    <property type="match status" value="1"/>
</dbReference>
<dbReference type="InterPro" id="IPR002939">
    <property type="entry name" value="DnaJ_C"/>
</dbReference>
<dbReference type="SUPFAM" id="SSF49493">
    <property type="entry name" value="HSP40/DnaJ peptide-binding domain"/>
    <property type="match status" value="2"/>
</dbReference>
<dbReference type="PROSITE" id="PS00636">
    <property type="entry name" value="DNAJ_1"/>
    <property type="match status" value="1"/>
</dbReference>
<dbReference type="RefSeq" id="WP_119738357.1">
    <property type="nucleotide sequence ID" value="NZ_QYUN01000002.1"/>
</dbReference>
<evidence type="ECO:0000313" key="4">
    <source>
        <dbReference type="Proteomes" id="UP000285190"/>
    </source>
</evidence>
<reference evidence="3 4" key="1">
    <citation type="submission" date="2018-09" db="EMBL/GenBank/DDBJ databases">
        <authorList>
            <person name="Zhu H."/>
        </authorList>
    </citation>
    <scope>NUCLEOTIDE SEQUENCE [LARGE SCALE GENOMIC DNA]</scope>
    <source>
        <strain evidence="3 4">K2R10-39</strain>
    </source>
</reference>
<protein>
    <submittedName>
        <fullName evidence="3">Molecular chaperone DnaJ</fullName>
    </submittedName>
</protein>
<feature type="domain" description="J" evidence="2">
    <location>
        <begin position="5"/>
        <end position="69"/>
    </location>
</feature>
<keyword evidence="1" id="KW-0143">Chaperone</keyword>
<dbReference type="PANTHER" id="PTHR43096">
    <property type="entry name" value="DNAJ HOMOLOG 1, MITOCHONDRIAL-RELATED"/>
    <property type="match status" value="1"/>
</dbReference>
<dbReference type="GO" id="GO:0051082">
    <property type="term" value="F:unfolded protein binding"/>
    <property type="evidence" value="ECO:0007669"/>
    <property type="project" value="InterPro"/>
</dbReference>
<dbReference type="Gene3D" id="1.10.287.110">
    <property type="entry name" value="DnaJ domain"/>
    <property type="match status" value="1"/>
</dbReference>
<proteinExistence type="predicted"/>
<dbReference type="InterPro" id="IPR036869">
    <property type="entry name" value="J_dom_sf"/>
</dbReference>
<dbReference type="PRINTS" id="PR00625">
    <property type="entry name" value="JDOMAIN"/>
</dbReference>
<dbReference type="FunFam" id="2.60.260.20:FF:000013">
    <property type="entry name" value="DnaJ subfamily B member 11"/>
    <property type="match status" value="1"/>
</dbReference>
<dbReference type="GO" id="GO:0005737">
    <property type="term" value="C:cytoplasm"/>
    <property type="evidence" value="ECO:0007669"/>
    <property type="project" value="TreeGrafter"/>
</dbReference>
<dbReference type="PANTHER" id="PTHR43096:SF52">
    <property type="entry name" value="DNAJ HOMOLOG 1, MITOCHONDRIAL-RELATED"/>
    <property type="match status" value="1"/>
</dbReference>
<keyword evidence="4" id="KW-1185">Reference proteome</keyword>
<dbReference type="Gene3D" id="2.60.260.20">
    <property type="entry name" value="Urease metallochaperone UreE, N-terminal domain"/>
    <property type="match status" value="2"/>
</dbReference>
<dbReference type="InterPro" id="IPR018253">
    <property type="entry name" value="DnaJ_domain_CS"/>
</dbReference>
<gene>
    <name evidence="3" type="ORF">D3870_08810</name>
</gene>
<evidence type="ECO:0000259" key="2">
    <source>
        <dbReference type="PROSITE" id="PS50076"/>
    </source>
</evidence>
<dbReference type="Pfam" id="PF00226">
    <property type="entry name" value="DnaJ"/>
    <property type="match status" value="1"/>
</dbReference>
<dbReference type="SUPFAM" id="SSF46565">
    <property type="entry name" value="Chaperone J-domain"/>
    <property type="match status" value="1"/>
</dbReference>
<dbReference type="Proteomes" id="UP000285190">
    <property type="component" value="Unassembled WGS sequence"/>
</dbReference>